<evidence type="ECO:0000313" key="12">
    <source>
        <dbReference type="EMBL" id="MBB1127108.1"/>
    </source>
</evidence>
<dbReference type="InterPro" id="IPR014216">
    <property type="entry name" value="ABC_transptr_CydD"/>
</dbReference>
<keyword evidence="7 9" id="KW-1133">Transmembrane helix</keyword>
<keyword evidence="4 9" id="KW-0812">Transmembrane</keyword>
<keyword evidence="2" id="KW-0813">Transport</keyword>
<dbReference type="EMBL" id="JABVCQ010000036">
    <property type="protein sequence ID" value="MBB1127108.1"/>
    <property type="molecule type" value="Genomic_DNA"/>
</dbReference>
<dbReference type="RefSeq" id="WP_182584735.1">
    <property type="nucleotide sequence ID" value="NZ_JABVCQ010000036.1"/>
</dbReference>
<feature type="transmembrane region" description="Helical" evidence="9">
    <location>
        <begin position="137"/>
        <end position="157"/>
    </location>
</feature>
<evidence type="ECO:0000259" key="10">
    <source>
        <dbReference type="PROSITE" id="PS50893"/>
    </source>
</evidence>
<dbReference type="InterPro" id="IPR027417">
    <property type="entry name" value="P-loop_NTPase"/>
</dbReference>
<dbReference type="PROSITE" id="PS50893">
    <property type="entry name" value="ABC_TRANSPORTER_2"/>
    <property type="match status" value="1"/>
</dbReference>
<dbReference type="PROSITE" id="PS50929">
    <property type="entry name" value="ABC_TM1F"/>
    <property type="match status" value="1"/>
</dbReference>
<reference evidence="12 13" key="1">
    <citation type="journal article" date="2020" name="Arch. Microbiol.">
        <title>The genome sequence of the giant phototrophic gammaproteobacterium Thiospirillum jenense gives insight into its physiological properties and phylogenetic relationships.</title>
        <authorList>
            <person name="Imhoff J.F."/>
            <person name="Meyer T.E."/>
            <person name="Kyndt J.A."/>
        </authorList>
    </citation>
    <scope>NUCLEOTIDE SEQUENCE [LARGE SCALE GENOMIC DNA]</scope>
    <source>
        <strain evidence="12 13">DSM 216</strain>
    </source>
</reference>
<dbReference type="GO" id="GO:0140359">
    <property type="term" value="F:ABC-type transporter activity"/>
    <property type="evidence" value="ECO:0007669"/>
    <property type="project" value="InterPro"/>
</dbReference>
<dbReference type="PANTHER" id="PTHR24221:SF590">
    <property type="entry name" value="COMPONENT LINKED WITH THE ASSEMBLY OF CYTOCHROME' TRANSPORT TRANSMEMBRANE ATP-BINDING PROTEIN ABC TRANSPORTER CYDD-RELATED"/>
    <property type="match status" value="1"/>
</dbReference>
<evidence type="ECO:0000256" key="6">
    <source>
        <dbReference type="ARBA" id="ARBA00022840"/>
    </source>
</evidence>
<evidence type="ECO:0000256" key="1">
    <source>
        <dbReference type="ARBA" id="ARBA00004651"/>
    </source>
</evidence>
<evidence type="ECO:0000256" key="4">
    <source>
        <dbReference type="ARBA" id="ARBA00022692"/>
    </source>
</evidence>
<keyword evidence="13" id="KW-1185">Reference proteome</keyword>
<feature type="domain" description="ABC transmembrane type-1" evidence="11">
    <location>
        <begin position="26"/>
        <end position="319"/>
    </location>
</feature>
<dbReference type="InterPro" id="IPR036640">
    <property type="entry name" value="ABC1_TM_sf"/>
</dbReference>
<dbReference type="InterPro" id="IPR039421">
    <property type="entry name" value="Type_1_exporter"/>
</dbReference>
<comment type="subcellular location">
    <subcellularLocation>
        <location evidence="1">Cell membrane</location>
        <topology evidence="1">Multi-pass membrane protein</topology>
    </subcellularLocation>
</comment>
<evidence type="ECO:0000256" key="9">
    <source>
        <dbReference type="SAM" id="Phobius"/>
    </source>
</evidence>
<dbReference type="InterPro" id="IPR017871">
    <property type="entry name" value="ABC_transporter-like_CS"/>
</dbReference>
<evidence type="ECO:0000313" key="13">
    <source>
        <dbReference type="Proteomes" id="UP000548632"/>
    </source>
</evidence>
<feature type="transmembrane region" description="Helical" evidence="9">
    <location>
        <begin position="23"/>
        <end position="46"/>
    </location>
</feature>
<sequence>MTAPAPAAPAAFLAAQKSIAQPYLRFTIAIGGVNAVLLIIQAWLIAHCLDALVFNPGASIQFNTWLMSLLLIFMLRALLNWGAEQTAFQAAAQVKLTLRDRVYRHIQAAGPYWLTSQRSGALAEDLIKGIEALEAYYARYLPAMTLTAIIPLAILFTVLPLDWVTVVIMLITAPFIPIFMILIGKRVEVINQQQWRTLARMGAHFLDVIQGLATLKLFNASRRETQVIADLSDVYRRQTLAVLRVAFLSSAVLEFFATVGIAMIAVFIGFRLYHLTLPVPAWLTPPDITFAQGFFILLLAPEFYLPLRAMGTHYHSRLEAIAAAERLIAILATPLPSLPAQPQRLLTNQPLTVQFNHVQFAYEPGRAALIDVDFSLAPGERVAIVGASGAGKTTIANLLLGFIRPDQGTILIAGQPLDQLDMNEWRRQLAWLPQRPRLFQGSILDNIRLGRPELSTAAVEYAAQRARAAEFIEKLPNGYDTIIGESGVGLSGGQIQRIALARAFIRDAQLVLFDEATASLDPENESLVQAGIDELAQGRTVIMIAHRLATVTQADRILVLNAGQLVEQGTHQQLLAQRGYYCRLVAALAG</sequence>
<dbReference type="FunFam" id="3.40.50.300:FF:000221">
    <property type="entry name" value="Multidrug ABC transporter ATP-binding protein"/>
    <property type="match status" value="1"/>
</dbReference>
<evidence type="ECO:0000256" key="2">
    <source>
        <dbReference type="ARBA" id="ARBA00022448"/>
    </source>
</evidence>
<keyword evidence="8 9" id="KW-0472">Membrane</keyword>
<dbReference type="InterPro" id="IPR011527">
    <property type="entry name" value="ABC1_TM_dom"/>
</dbReference>
<dbReference type="GO" id="GO:0005886">
    <property type="term" value="C:plasma membrane"/>
    <property type="evidence" value="ECO:0007669"/>
    <property type="project" value="UniProtKB-SubCell"/>
</dbReference>
<proteinExistence type="predicted"/>
<dbReference type="InterPro" id="IPR003439">
    <property type="entry name" value="ABC_transporter-like_ATP-bd"/>
</dbReference>
<feature type="transmembrane region" description="Helical" evidence="9">
    <location>
        <begin position="245"/>
        <end position="268"/>
    </location>
</feature>
<dbReference type="SUPFAM" id="SSF52540">
    <property type="entry name" value="P-loop containing nucleoside triphosphate hydrolases"/>
    <property type="match status" value="1"/>
</dbReference>
<dbReference type="Pfam" id="PF00664">
    <property type="entry name" value="ABC_membrane"/>
    <property type="match status" value="1"/>
</dbReference>
<dbReference type="InterPro" id="IPR003593">
    <property type="entry name" value="AAA+_ATPase"/>
</dbReference>
<evidence type="ECO:0000256" key="7">
    <source>
        <dbReference type="ARBA" id="ARBA00022989"/>
    </source>
</evidence>
<organism evidence="12 13">
    <name type="scientific">Thiospirillum jenense</name>
    <dbReference type="NCBI Taxonomy" id="1653858"/>
    <lineage>
        <taxon>Bacteria</taxon>
        <taxon>Pseudomonadati</taxon>
        <taxon>Pseudomonadota</taxon>
        <taxon>Gammaproteobacteria</taxon>
        <taxon>Chromatiales</taxon>
        <taxon>Chromatiaceae</taxon>
        <taxon>Thiospirillum</taxon>
    </lineage>
</organism>
<name>A0A839HK39_9GAMM</name>
<feature type="transmembrane region" description="Helical" evidence="9">
    <location>
        <begin position="58"/>
        <end position="79"/>
    </location>
</feature>
<evidence type="ECO:0000256" key="5">
    <source>
        <dbReference type="ARBA" id="ARBA00022741"/>
    </source>
</evidence>
<evidence type="ECO:0000256" key="3">
    <source>
        <dbReference type="ARBA" id="ARBA00022475"/>
    </source>
</evidence>
<dbReference type="GO" id="GO:0016887">
    <property type="term" value="F:ATP hydrolysis activity"/>
    <property type="evidence" value="ECO:0007669"/>
    <property type="project" value="InterPro"/>
</dbReference>
<dbReference type="GO" id="GO:0042883">
    <property type="term" value="P:cysteine transport"/>
    <property type="evidence" value="ECO:0007669"/>
    <property type="project" value="InterPro"/>
</dbReference>
<dbReference type="SUPFAM" id="SSF90123">
    <property type="entry name" value="ABC transporter transmembrane region"/>
    <property type="match status" value="1"/>
</dbReference>
<feature type="domain" description="ABC transporter" evidence="10">
    <location>
        <begin position="353"/>
        <end position="587"/>
    </location>
</feature>
<dbReference type="SMART" id="SM00382">
    <property type="entry name" value="AAA"/>
    <property type="match status" value="1"/>
</dbReference>
<accession>A0A839HK39</accession>
<protein>
    <submittedName>
        <fullName evidence="12">Thiol reductant ABC exporter subunit CydD</fullName>
    </submittedName>
</protein>
<dbReference type="PROSITE" id="PS00211">
    <property type="entry name" value="ABC_TRANSPORTER_1"/>
    <property type="match status" value="1"/>
</dbReference>
<keyword evidence="3" id="KW-1003">Cell membrane</keyword>
<keyword evidence="5" id="KW-0547">Nucleotide-binding</keyword>
<dbReference type="CDD" id="cd18584">
    <property type="entry name" value="ABC_6TM_AarD_CydD"/>
    <property type="match status" value="1"/>
</dbReference>
<dbReference type="NCBIfam" id="TIGR02857">
    <property type="entry name" value="CydD"/>
    <property type="match status" value="1"/>
</dbReference>
<evidence type="ECO:0000259" key="11">
    <source>
        <dbReference type="PROSITE" id="PS50929"/>
    </source>
</evidence>
<dbReference type="Gene3D" id="3.40.50.300">
    <property type="entry name" value="P-loop containing nucleotide triphosphate hydrolases"/>
    <property type="match status" value="1"/>
</dbReference>
<evidence type="ECO:0000256" key="8">
    <source>
        <dbReference type="ARBA" id="ARBA00023136"/>
    </source>
</evidence>
<comment type="caution">
    <text evidence="12">The sequence shown here is derived from an EMBL/GenBank/DDBJ whole genome shotgun (WGS) entry which is preliminary data.</text>
</comment>
<dbReference type="AlphaFoldDB" id="A0A839HK39"/>
<dbReference type="Gene3D" id="1.20.1560.10">
    <property type="entry name" value="ABC transporter type 1, transmembrane domain"/>
    <property type="match status" value="1"/>
</dbReference>
<dbReference type="GO" id="GO:0005524">
    <property type="term" value="F:ATP binding"/>
    <property type="evidence" value="ECO:0007669"/>
    <property type="project" value="UniProtKB-KW"/>
</dbReference>
<dbReference type="PANTHER" id="PTHR24221">
    <property type="entry name" value="ATP-BINDING CASSETTE SUB-FAMILY B"/>
    <property type="match status" value="1"/>
</dbReference>
<keyword evidence="6" id="KW-0067">ATP-binding</keyword>
<gene>
    <name evidence="12" type="primary">cydD</name>
    <name evidence="12" type="ORF">HUK38_12865</name>
</gene>
<dbReference type="Pfam" id="PF00005">
    <property type="entry name" value="ABC_tran"/>
    <property type="match status" value="1"/>
</dbReference>
<feature type="transmembrane region" description="Helical" evidence="9">
    <location>
        <begin position="163"/>
        <end position="183"/>
    </location>
</feature>
<feature type="transmembrane region" description="Helical" evidence="9">
    <location>
        <begin position="288"/>
        <end position="307"/>
    </location>
</feature>
<dbReference type="Proteomes" id="UP000548632">
    <property type="component" value="Unassembled WGS sequence"/>
</dbReference>